<keyword evidence="11" id="KW-1185">Reference proteome</keyword>
<evidence type="ECO:0000256" key="3">
    <source>
        <dbReference type="ARBA" id="ARBA00022989"/>
    </source>
</evidence>
<dbReference type="Gene3D" id="1.20.1070.10">
    <property type="entry name" value="Rhodopsin 7-helix transmembrane proteins"/>
    <property type="match status" value="1"/>
</dbReference>
<sequence>MSLNLHICSAILCSLILCLTIALGLAGNLAVFLVFKRSWRLRTWENAFHLNIAAINLFMCVLQAPAILFLLWDDNVTSNVYQAMCTFSQAGLLGLLGILVSHSQISILRCIKVYNPCHMPKKRLIICALIIPWIAGLIITVQMYVTETGILFVDTCSYTHLVKDTSVFYTMIIVLLTSCTVLVMSYGMIFVKLRKERRVISSTKVFTIAQPLFLNHVNKDCTVQSMTFGTATIRHLVVSSATLLVTFLATALPPVITLIMFQRMELSYSFTAVIYCATYIAYFLSPLIYSFRNREFKRTLWNMLRRSNKVHVWNS</sequence>
<feature type="transmembrane region" description="Helical" evidence="8">
    <location>
        <begin position="123"/>
        <end position="145"/>
    </location>
</feature>
<evidence type="ECO:0000256" key="1">
    <source>
        <dbReference type="ARBA" id="ARBA00004141"/>
    </source>
</evidence>
<dbReference type="GO" id="GO:0016020">
    <property type="term" value="C:membrane"/>
    <property type="evidence" value="ECO:0007669"/>
    <property type="project" value="UniProtKB-SubCell"/>
</dbReference>
<evidence type="ECO:0000256" key="8">
    <source>
        <dbReference type="SAM" id="Phobius"/>
    </source>
</evidence>
<evidence type="ECO:0000313" key="10">
    <source>
        <dbReference type="EMBL" id="KAK2182670.1"/>
    </source>
</evidence>
<dbReference type="PROSITE" id="PS50262">
    <property type="entry name" value="G_PROTEIN_RECEP_F1_2"/>
    <property type="match status" value="1"/>
</dbReference>
<keyword evidence="2 8" id="KW-0812">Transmembrane</keyword>
<accession>A0AAD9L4U7</accession>
<keyword evidence="7" id="KW-0807">Transducer</keyword>
<organism evidence="10 11">
    <name type="scientific">Ridgeia piscesae</name>
    <name type="common">Tubeworm</name>
    <dbReference type="NCBI Taxonomy" id="27915"/>
    <lineage>
        <taxon>Eukaryota</taxon>
        <taxon>Metazoa</taxon>
        <taxon>Spiralia</taxon>
        <taxon>Lophotrochozoa</taxon>
        <taxon>Annelida</taxon>
        <taxon>Polychaeta</taxon>
        <taxon>Sedentaria</taxon>
        <taxon>Canalipalpata</taxon>
        <taxon>Sabellida</taxon>
        <taxon>Siboglinidae</taxon>
        <taxon>Ridgeia</taxon>
    </lineage>
</organism>
<evidence type="ECO:0000313" key="11">
    <source>
        <dbReference type="Proteomes" id="UP001209878"/>
    </source>
</evidence>
<feature type="transmembrane region" description="Helical" evidence="8">
    <location>
        <begin position="47"/>
        <end position="72"/>
    </location>
</feature>
<evidence type="ECO:0000256" key="6">
    <source>
        <dbReference type="ARBA" id="ARBA00023170"/>
    </source>
</evidence>
<evidence type="ECO:0000256" key="2">
    <source>
        <dbReference type="ARBA" id="ARBA00022692"/>
    </source>
</evidence>
<dbReference type="PRINTS" id="PR00237">
    <property type="entry name" value="GPCRRHODOPSN"/>
</dbReference>
<evidence type="ECO:0000256" key="5">
    <source>
        <dbReference type="ARBA" id="ARBA00023136"/>
    </source>
</evidence>
<proteinExistence type="predicted"/>
<gene>
    <name evidence="10" type="ORF">NP493_341g01008</name>
</gene>
<keyword evidence="5 8" id="KW-0472">Membrane</keyword>
<dbReference type="SUPFAM" id="SSF81321">
    <property type="entry name" value="Family A G protein-coupled receptor-like"/>
    <property type="match status" value="1"/>
</dbReference>
<dbReference type="GO" id="GO:0004930">
    <property type="term" value="F:G protein-coupled receptor activity"/>
    <property type="evidence" value="ECO:0007669"/>
    <property type="project" value="UniProtKB-KW"/>
</dbReference>
<dbReference type="PANTHER" id="PTHR24240">
    <property type="entry name" value="OPSIN"/>
    <property type="match status" value="1"/>
</dbReference>
<comment type="subcellular location">
    <subcellularLocation>
        <location evidence="1">Membrane</location>
        <topology evidence="1">Multi-pass membrane protein</topology>
    </subcellularLocation>
</comment>
<keyword evidence="3 8" id="KW-1133">Transmembrane helix</keyword>
<dbReference type="CDD" id="cd00637">
    <property type="entry name" value="7tm_classA_rhodopsin-like"/>
    <property type="match status" value="1"/>
</dbReference>
<dbReference type="AlphaFoldDB" id="A0AAD9L4U7"/>
<dbReference type="InterPro" id="IPR000276">
    <property type="entry name" value="GPCR_Rhodpsn"/>
</dbReference>
<feature type="transmembrane region" description="Helical" evidence="8">
    <location>
        <begin position="267"/>
        <end position="289"/>
    </location>
</feature>
<dbReference type="InterPro" id="IPR017452">
    <property type="entry name" value="GPCR_Rhodpsn_7TM"/>
</dbReference>
<reference evidence="10" key="1">
    <citation type="journal article" date="2023" name="Mol. Biol. Evol.">
        <title>Third-Generation Sequencing Reveals the Adaptive Role of the Epigenome in Three Deep-Sea Polychaetes.</title>
        <authorList>
            <person name="Perez M."/>
            <person name="Aroh O."/>
            <person name="Sun Y."/>
            <person name="Lan Y."/>
            <person name="Juniper S.K."/>
            <person name="Young C.R."/>
            <person name="Angers B."/>
            <person name="Qian P.Y."/>
        </authorList>
    </citation>
    <scope>NUCLEOTIDE SEQUENCE</scope>
    <source>
        <strain evidence="10">R07B-5</strain>
    </source>
</reference>
<evidence type="ECO:0000256" key="7">
    <source>
        <dbReference type="ARBA" id="ARBA00023224"/>
    </source>
</evidence>
<name>A0AAD9L4U7_RIDPI</name>
<evidence type="ECO:0000259" key="9">
    <source>
        <dbReference type="PROSITE" id="PS50262"/>
    </source>
</evidence>
<dbReference type="EMBL" id="JAODUO010000341">
    <property type="protein sequence ID" value="KAK2182670.1"/>
    <property type="molecule type" value="Genomic_DNA"/>
</dbReference>
<keyword evidence="6" id="KW-0675">Receptor</keyword>
<evidence type="ECO:0000256" key="4">
    <source>
        <dbReference type="ARBA" id="ARBA00023040"/>
    </source>
</evidence>
<protein>
    <recommendedName>
        <fullName evidence="9">G-protein coupled receptors family 1 profile domain-containing protein</fullName>
    </recommendedName>
</protein>
<dbReference type="Proteomes" id="UP001209878">
    <property type="component" value="Unassembled WGS sequence"/>
</dbReference>
<dbReference type="InterPro" id="IPR050125">
    <property type="entry name" value="GPCR_opsins"/>
</dbReference>
<feature type="transmembrane region" description="Helical" evidence="8">
    <location>
        <begin position="167"/>
        <end position="191"/>
    </location>
</feature>
<feature type="domain" description="G-protein coupled receptors family 1 profile" evidence="9">
    <location>
        <begin position="27"/>
        <end position="289"/>
    </location>
</feature>
<feature type="transmembrane region" description="Helical" evidence="8">
    <location>
        <begin position="6"/>
        <end position="35"/>
    </location>
</feature>
<feature type="transmembrane region" description="Helical" evidence="8">
    <location>
        <begin position="236"/>
        <end position="261"/>
    </location>
</feature>
<keyword evidence="4" id="KW-0297">G-protein coupled receptor</keyword>
<comment type="caution">
    <text evidence="10">The sequence shown here is derived from an EMBL/GenBank/DDBJ whole genome shotgun (WGS) entry which is preliminary data.</text>
</comment>